<reference evidence="1 2" key="1">
    <citation type="journal article" date="2021" name="Elife">
        <title>Chloroplast acquisition without the gene transfer in kleptoplastic sea slugs, Plakobranchus ocellatus.</title>
        <authorList>
            <person name="Maeda T."/>
            <person name="Takahashi S."/>
            <person name="Yoshida T."/>
            <person name="Shimamura S."/>
            <person name="Takaki Y."/>
            <person name="Nagai Y."/>
            <person name="Toyoda A."/>
            <person name="Suzuki Y."/>
            <person name="Arimoto A."/>
            <person name="Ishii H."/>
            <person name="Satoh N."/>
            <person name="Nishiyama T."/>
            <person name="Hasebe M."/>
            <person name="Maruyama T."/>
            <person name="Minagawa J."/>
            <person name="Obokata J."/>
            <person name="Shigenobu S."/>
        </authorList>
    </citation>
    <scope>NUCLEOTIDE SEQUENCE [LARGE SCALE GENOMIC DNA]</scope>
</reference>
<evidence type="ECO:0000313" key="2">
    <source>
        <dbReference type="Proteomes" id="UP000735302"/>
    </source>
</evidence>
<accession>A0AAV3ZEA6</accession>
<proteinExistence type="predicted"/>
<dbReference type="Proteomes" id="UP000735302">
    <property type="component" value="Unassembled WGS sequence"/>
</dbReference>
<gene>
    <name evidence="1" type="ORF">PoB_002012200</name>
</gene>
<dbReference type="EMBL" id="BLXT01002362">
    <property type="protein sequence ID" value="GFN93616.1"/>
    <property type="molecule type" value="Genomic_DNA"/>
</dbReference>
<comment type="caution">
    <text evidence="1">The sequence shown here is derived from an EMBL/GenBank/DDBJ whole genome shotgun (WGS) entry which is preliminary data.</text>
</comment>
<name>A0AAV3ZEA6_9GAST</name>
<protein>
    <submittedName>
        <fullName evidence="1">Uncharacterized protein</fullName>
    </submittedName>
</protein>
<sequence>MLMTAVSYCSVPQTEQKPDQAMQSTSESIAVNKVHNISVNAQQGTEPCAASITSALLHYVILVSQRTSISIPSKIRRNEEEKNIFIDLENAELNPLPLSLLRVTKKVSTKLSATLNCCLYSTTLPLHHVFNSFYIIMKLLQSAALRRQDGATREQVPLTTTHNPLQQPAECLRFLKD</sequence>
<evidence type="ECO:0000313" key="1">
    <source>
        <dbReference type="EMBL" id="GFN93616.1"/>
    </source>
</evidence>
<organism evidence="1 2">
    <name type="scientific">Plakobranchus ocellatus</name>
    <dbReference type="NCBI Taxonomy" id="259542"/>
    <lineage>
        <taxon>Eukaryota</taxon>
        <taxon>Metazoa</taxon>
        <taxon>Spiralia</taxon>
        <taxon>Lophotrochozoa</taxon>
        <taxon>Mollusca</taxon>
        <taxon>Gastropoda</taxon>
        <taxon>Heterobranchia</taxon>
        <taxon>Euthyneura</taxon>
        <taxon>Panpulmonata</taxon>
        <taxon>Sacoglossa</taxon>
        <taxon>Placobranchoidea</taxon>
        <taxon>Plakobranchidae</taxon>
        <taxon>Plakobranchus</taxon>
    </lineage>
</organism>
<keyword evidence="2" id="KW-1185">Reference proteome</keyword>
<dbReference type="AlphaFoldDB" id="A0AAV3ZEA6"/>